<evidence type="ECO:0000313" key="7">
    <source>
        <dbReference type="Proteomes" id="UP000011603"/>
    </source>
</evidence>
<dbReference type="EMBL" id="CP001868">
    <property type="protein sequence ID" value="AFK19601.1"/>
    <property type="molecule type" value="Genomic_DNA"/>
</dbReference>
<dbReference type="KEGG" id="hme:HFX_1904"/>
<reference evidence="2" key="1">
    <citation type="journal article" date="2012" name="Appl. Environ. Microbiol.">
        <title>Identification of the haloarchaeal phasin (PhaP) that functions in polyhydroxyalkanoate accumulation and granule formation in Haloferax mediterranei.</title>
        <authorList>
            <person name="Cai S."/>
            <person name="Cai L."/>
            <person name="Liu H."/>
            <person name="Liu X."/>
            <person name="Han J."/>
            <person name="Zhou J."/>
            <person name="Xiang H."/>
        </authorList>
    </citation>
    <scope>NUCLEOTIDE SEQUENCE</scope>
    <source>
        <strain evidence="2">CGMCC 1.2087</strain>
    </source>
</reference>
<evidence type="ECO:0000313" key="9">
    <source>
        <dbReference type="Proteomes" id="UP000299011"/>
    </source>
</evidence>
<dbReference type="Proteomes" id="UP000006469">
    <property type="component" value="Chromosome"/>
</dbReference>
<reference evidence="2" key="5">
    <citation type="submission" date="2014-05" db="EMBL/GenBank/DDBJ databases">
        <authorList>
            <person name="Wang L."/>
            <person name="Yang H."/>
            <person name="Xiang H."/>
        </authorList>
    </citation>
    <scope>NUCLEOTIDE SEQUENCE</scope>
    <source>
        <strain evidence="2">CGMCC 1.2087</strain>
    </source>
</reference>
<reference evidence="5 9" key="6">
    <citation type="submission" date="2019-04" db="EMBL/GenBank/DDBJ databases">
        <title>Methylomes of two halophilic Archaea, Haloarcula marismortui and Haloferax mediterranei.</title>
        <authorList>
            <person name="DasSarma S."/>
            <person name="DasSarma P."/>
            <person name="DasSarma S."/>
            <person name="Fomenkov A."/>
            <person name="Vincze T."/>
            <person name="Anton B.P."/>
            <person name="Roberts R.J."/>
        </authorList>
    </citation>
    <scope>NUCLEOTIDE SEQUENCE [LARGE SCALE GENOMIC DNA]</scope>
    <source>
        <strain evidence="5">ATCC 33500</strain>
        <strain evidence="9">ATCC 33500 / DSM 1411 / JCM 8866 / NBRC 14739 / NCIMB 2177 / R-4</strain>
    </source>
</reference>
<dbReference type="Proteomes" id="UP000299011">
    <property type="component" value="Chromosome"/>
</dbReference>
<reference evidence="3 8" key="4">
    <citation type="submission" date="2014-04" db="EMBL/GenBank/DDBJ databases">
        <title>Transcriptional profiles of Haloferax mediterranei on the basis of nitrogen availability.</title>
        <authorList>
            <person name="Bautista V."/>
        </authorList>
    </citation>
    <scope>NUCLEOTIDE SEQUENCE [LARGE SCALE GENOMIC DNA]</scope>
    <source>
        <strain evidence="3">ATCC 33500</strain>
        <strain evidence="8">ATCC 33500 / DSM 1411 / JCM 8866 / NBRC 14739 / NCIMB 2177 / R-4</strain>
    </source>
</reference>
<dbReference type="PATRIC" id="fig|523841.21.peg.2287"/>
<name>I3R5U1_HALMT</name>
<organism evidence="2 6">
    <name type="scientific">Haloferax mediterranei (strain ATCC 33500 / DSM 1411 / JCM 8866 / NBRC 14739 / NCIMB 2177 / R-4)</name>
    <name type="common">Halobacterium mediterranei</name>
    <dbReference type="NCBI Taxonomy" id="523841"/>
    <lineage>
        <taxon>Archaea</taxon>
        <taxon>Methanobacteriati</taxon>
        <taxon>Methanobacteriota</taxon>
        <taxon>Stenosarchaea group</taxon>
        <taxon>Halobacteria</taxon>
        <taxon>Halobacteriales</taxon>
        <taxon>Haloferacaceae</taxon>
        <taxon>Haloferax</taxon>
    </lineage>
</organism>
<keyword evidence="7" id="KW-1185">Reference proteome</keyword>
<dbReference type="AlphaFoldDB" id="I3R5U1"/>
<feature type="region of interest" description="Disordered" evidence="1">
    <location>
        <begin position="41"/>
        <end position="73"/>
    </location>
</feature>
<dbReference type="OrthoDB" id="197908at2157"/>
<dbReference type="STRING" id="523841.HFX_1904"/>
<dbReference type="EMBL" id="CP007551">
    <property type="protein sequence ID" value="AHZ22993.1"/>
    <property type="molecule type" value="Genomic_DNA"/>
</dbReference>
<evidence type="ECO:0000313" key="4">
    <source>
        <dbReference type="EMBL" id="ELZ99920.1"/>
    </source>
</evidence>
<reference evidence="4 7" key="3">
    <citation type="journal article" date="2014" name="PLoS Genet.">
        <title>Phylogenetically driven sequencing of extremely halophilic archaea reveals strategies for static and dynamic osmo-response.</title>
        <authorList>
            <person name="Becker E.A."/>
            <person name="Seitzer P.M."/>
            <person name="Tritt A."/>
            <person name="Larsen D."/>
            <person name="Krusor M."/>
            <person name="Yao A.I."/>
            <person name="Wu D."/>
            <person name="Madern D."/>
            <person name="Eisen J.A."/>
            <person name="Darling A.E."/>
            <person name="Facciotti M.T."/>
        </authorList>
    </citation>
    <scope>NUCLEOTIDE SEQUENCE [LARGE SCALE GENOMIC DNA]</scope>
    <source>
        <strain evidence="4">ATCC 33500</strain>
        <strain evidence="7">ATCC 33500 / DSM 1411 / JCM 8866 / NBRC 14739 / NCIMB 2177 / R-4</strain>
    </source>
</reference>
<dbReference type="eggNOG" id="arCOG06313">
    <property type="taxonomic scope" value="Archaea"/>
</dbReference>
<evidence type="ECO:0000313" key="6">
    <source>
        <dbReference type="Proteomes" id="UP000006469"/>
    </source>
</evidence>
<gene>
    <name evidence="2" type="ordered locus">HFX_1904</name>
    <name evidence="3" type="ORF">BM92_10245</name>
    <name evidence="4" type="ORF">C439_11313</name>
    <name evidence="5" type="ORF">E6P09_02160</name>
</gene>
<dbReference type="PaxDb" id="523841-HFX_1904"/>
<protein>
    <submittedName>
        <fullName evidence="2">Uncharacterized protein</fullName>
    </submittedName>
</protein>
<evidence type="ECO:0000313" key="8">
    <source>
        <dbReference type="Proteomes" id="UP000027075"/>
    </source>
</evidence>
<accession>I3R5U1</accession>
<evidence type="ECO:0000313" key="2">
    <source>
        <dbReference type="EMBL" id="AFK19601.1"/>
    </source>
</evidence>
<dbReference type="GeneID" id="40155183"/>
<dbReference type="HOGENOM" id="CLU_165238_0_0_2"/>
<evidence type="ECO:0000313" key="5">
    <source>
        <dbReference type="EMBL" id="QCQ74142.1"/>
    </source>
</evidence>
<dbReference type="Proteomes" id="UP000027075">
    <property type="component" value="Chromosome"/>
</dbReference>
<sequence length="103" mass="11696">MIPTDRNDNSHTSFDEESFRDALAEFGGTDAERQVVARQARDLVDSEQAERDRGAPLSGDEIIRNMRDAPEGSPATRWNWWLGALEAAYGGYREFQVRRIPEP</sequence>
<evidence type="ECO:0000313" key="3">
    <source>
        <dbReference type="EMBL" id="AHZ22993.1"/>
    </source>
</evidence>
<evidence type="ECO:0000256" key="1">
    <source>
        <dbReference type="SAM" id="MobiDB-lite"/>
    </source>
</evidence>
<reference evidence="2 6" key="2">
    <citation type="journal article" date="2012" name="J. Bacteriol.">
        <title>Complete genome sequence of the metabolically versatile halophilic archaeon Haloferax mediterranei, a poly(3-hydroxybutyrate-co-3-hydroxyvalerate) producer.</title>
        <authorList>
            <person name="Han J."/>
            <person name="Zhang F."/>
            <person name="Hou J."/>
            <person name="Liu X."/>
            <person name="Li M."/>
            <person name="Liu H."/>
            <person name="Cai L."/>
            <person name="Zhang B."/>
            <person name="Chen Y."/>
            <person name="Zhou J."/>
            <person name="Hu S."/>
            <person name="Xiang H."/>
        </authorList>
    </citation>
    <scope>NUCLEOTIDE SEQUENCE [LARGE SCALE GENOMIC DNA]</scope>
    <source>
        <strain evidence="6">ATCC 33500 / DSM 1411 / JCM 8866 / NBRC 14739 / NCIMB 2177 / R-4</strain>
        <strain evidence="2">CGMCC 1.2087</strain>
    </source>
</reference>
<feature type="compositionally biased region" description="Basic and acidic residues" evidence="1">
    <location>
        <begin position="61"/>
        <end position="70"/>
    </location>
</feature>
<dbReference type="Pfam" id="PF26484">
    <property type="entry name" value="WNWW"/>
    <property type="match status" value="1"/>
</dbReference>
<dbReference type="EMBL" id="AOLO01000009">
    <property type="protein sequence ID" value="ELZ99920.1"/>
    <property type="molecule type" value="Genomic_DNA"/>
</dbReference>
<dbReference type="EMBL" id="CP039139">
    <property type="protein sequence ID" value="QCQ74142.1"/>
    <property type="molecule type" value="Genomic_DNA"/>
</dbReference>
<dbReference type="Proteomes" id="UP000011603">
    <property type="component" value="Unassembled WGS sequence"/>
</dbReference>
<dbReference type="RefSeq" id="WP_004059245.1">
    <property type="nucleotide sequence ID" value="NC_017941.2"/>
</dbReference>
<feature type="compositionally biased region" description="Basic and acidic residues" evidence="1">
    <location>
        <begin position="41"/>
        <end position="54"/>
    </location>
</feature>
<proteinExistence type="predicted"/>
<dbReference type="InterPro" id="IPR058716">
    <property type="entry name" value="WNWW_dom-containing"/>
</dbReference>